<keyword evidence="4" id="KW-0460">Magnesium</keyword>
<evidence type="ECO:0000256" key="6">
    <source>
        <dbReference type="SAM" id="MobiDB-lite"/>
    </source>
</evidence>
<sequence>MEVRKSLVVNATPLETRIALLENGQLCELFVERTMNKSQVGDVYKGRVAKLLPGMQSAFVNIGGAKDGFLYLDDPVSQRLAADLAPEDEGEAGEEGAVEDLPPAPAPLPPLKEGEETLVQVVKDPIGSKGPRLSRHLSFPGRFLVFMPGIEHIGISRKITDPEERDRLRELIRSHALPGEGFIVRTAAIGERDEDLVGDVTFLRQMWEEIQAKAAPLQAPRLVWQDLRLLQKVLRDIFREEVASFWVDDAAVHREVVGFVEKLHPEWANRVKRFASDLPIFDAFGIEAEIEAARQPKVFLKHGGSIVLNQTEALVSVDVNTGKFVGKKDLEETVFLANLEAVPEIVRQLRLRNLGGIVVIDFIDMVDPAHRDTVLARLQEELKRDRNHARAGGISEFGLVEMTRKRTGPSLERQLTQPCPACSGTGRLVSPETALLRAYRELVRQGDRLRGADVRLTLHPELAASLHSEAREGLLQLARLLGARVQWIERADAPRQAVVLDLDLSEQDSASA</sequence>
<dbReference type="Gene3D" id="2.40.50.140">
    <property type="entry name" value="Nucleic acid-binding proteins"/>
    <property type="match status" value="1"/>
</dbReference>
<dbReference type="PANTHER" id="PTHR30001">
    <property type="entry name" value="RIBONUCLEASE"/>
    <property type="match status" value="1"/>
</dbReference>
<keyword evidence="9" id="KW-1185">Reference proteome</keyword>
<evidence type="ECO:0000313" key="8">
    <source>
        <dbReference type="EMBL" id="GLH70644.1"/>
    </source>
</evidence>
<feature type="domain" description="RNA-binding protein AU-1/Ribonuclease E/G" evidence="7">
    <location>
        <begin position="138"/>
        <end position="407"/>
    </location>
</feature>
<proteinExistence type="predicted"/>
<keyword evidence="2" id="KW-0479">Metal-binding</keyword>
<evidence type="ECO:0000259" key="7">
    <source>
        <dbReference type="Pfam" id="PF10150"/>
    </source>
</evidence>
<evidence type="ECO:0000256" key="1">
    <source>
        <dbReference type="ARBA" id="ARBA00001946"/>
    </source>
</evidence>
<evidence type="ECO:0000256" key="3">
    <source>
        <dbReference type="ARBA" id="ARBA00022801"/>
    </source>
</evidence>
<dbReference type="Proteomes" id="UP001165089">
    <property type="component" value="Unassembled WGS sequence"/>
</dbReference>
<dbReference type="EMBL" id="BSDD01000004">
    <property type="protein sequence ID" value="GLH70644.1"/>
    <property type="molecule type" value="Genomic_DNA"/>
</dbReference>
<evidence type="ECO:0000256" key="5">
    <source>
        <dbReference type="ARBA" id="ARBA00022884"/>
    </source>
</evidence>
<dbReference type="NCBIfam" id="TIGR00757">
    <property type="entry name" value="RNaseEG"/>
    <property type="match status" value="1"/>
</dbReference>
<dbReference type="InterPro" id="IPR012340">
    <property type="entry name" value="NA-bd_OB-fold"/>
</dbReference>
<keyword evidence="3" id="KW-0378">Hydrolase</keyword>
<feature type="compositionally biased region" description="Acidic residues" evidence="6">
    <location>
        <begin position="85"/>
        <end position="98"/>
    </location>
</feature>
<gene>
    <name evidence="8" type="primary">cafA</name>
    <name evidence="8" type="ORF">GETHPA_21770</name>
</gene>
<dbReference type="SUPFAM" id="SSF50249">
    <property type="entry name" value="Nucleic acid-binding proteins"/>
    <property type="match status" value="1"/>
</dbReference>
<dbReference type="CDD" id="cd04453">
    <property type="entry name" value="S1_RNase_E"/>
    <property type="match status" value="1"/>
</dbReference>
<name>A0ABQ5Q773_9BACT</name>
<comment type="cofactor">
    <cofactor evidence="1">
        <name>Mg(2+)</name>
        <dbReference type="ChEBI" id="CHEBI:18420"/>
    </cofactor>
</comment>
<dbReference type="PANTHER" id="PTHR30001:SF0">
    <property type="entry name" value="RIBONUCLEASE G"/>
    <property type="match status" value="1"/>
</dbReference>
<dbReference type="InterPro" id="IPR019307">
    <property type="entry name" value="RNA-bd_AU-1/RNase_E/G"/>
</dbReference>
<comment type="caution">
    <text evidence="8">The sequence shown here is derived from an EMBL/GenBank/DDBJ whole genome shotgun (WGS) entry which is preliminary data.</text>
</comment>
<feature type="region of interest" description="Disordered" evidence="6">
    <location>
        <begin position="83"/>
        <end position="107"/>
    </location>
</feature>
<accession>A0ABQ5Q773</accession>
<evidence type="ECO:0000256" key="4">
    <source>
        <dbReference type="ARBA" id="ARBA00022842"/>
    </source>
</evidence>
<reference evidence="8 9" key="1">
    <citation type="journal article" date="2023" name="Antonie Van Leeuwenhoek">
        <title>Mesoterricola silvestris gen. nov., sp. nov., Mesoterricola sediminis sp. nov., Geothrix oryzae sp. nov., Geothrix edaphica sp. nov., Geothrix rubra sp. nov., and Geothrix limicola sp. nov., six novel members of Acidobacteriota isolated from soils.</title>
        <authorList>
            <person name="Itoh H."/>
            <person name="Sugisawa Y."/>
            <person name="Mise K."/>
            <person name="Xu Z."/>
            <person name="Kuniyasu M."/>
            <person name="Ushijima N."/>
            <person name="Kawano K."/>
            <person name="Kobayashi E."/>
            <person name="Shiratori Y."/>
            <person name="Masuda Y."/>
            <person name="Senoo K."/>
        </authorList>
    </citation>
    <scope>NUCLEOTIDE SEQUENCE [LARGE SCALE GENOMIC DNA]</scope>
    <source>
        <strain evidence="8 9">Red803</strain>
    </source>
</reference>
<organism evidence="8 9">
    <name type="scientific">Geothrix rubra</name>
    <dbReference type="NCBI Taxonomy" id="2927977"/>
    <lineage>
        <taxon>Bacteria</taxon>
        <taxon>Pseudomonadati</taxon>
        <taxon>Acidobacteriota</taxon>
        <taxon>Holophagae</taxon>
        <taxon>Holophagales</taxon>
        <taxon>Holophagaceae</taxon>
        <taxon>Geothrix</taxon>
    </lineage>
</organism>
<dbReference type="RefSeq" id="WP_285726068.1">
    <property type="nucleotide sequence ID" value="NZ_BSDD01000004.1"/>
</dbReference>
<dbReference type="InterPro" id="IPR004659">
    <property type="entry name" value="RNase_E/G"/>
</dbReference>
<dbReference type="Gene3D" id="3.40.1260.20">
    <property type="entry name" value="Ribonuclease E, catalytic domain"/>
    <property type="match status" value="1"/>
</dbReference>
<protein>
    <submittedName>
        <fullName evidence="8">Ribonuclease G</fullName>
    </submittedName>
</protein>
<evidence type="ECO:0000313" key="9">
    <source>
        <dbReference type="Proteomes" id="UP001165089"/>
    </source>
</evidence>
<keyword evidence="5" id="KW-0694">RNA-binding</keyword>
<evidence type="ECO:0000256" key="2">
    <source>
        <dbReference type="ARBA" id="ARBA00022723"/>
    </source>
</evidence>
<dbReference type="Pfam" id="PF10150">
    <property type="entry name" value="RNase_E_G"/>
    <property type="match status" value="1"/>
</dbReference>